<feature type="transmembrane region" description="Helical" evidence="2">
    <location>
        <begin position="606"/>
        <end position="626"/>
    </location>
</feature>
<dbReference type="EMBL" id="UGQB01000004">
    <property type="protein sequence ID" value="STZ09305.1"/>
    <property type="molecule type" value="Genomic_DNA"/>
</dbReference>
<feature type="transmembrane region" description="Helical" evidence="2">
    <location>
        <begin position="473"/>
        <end position="495"/>
    </location>
</feature>
<feature type="transmembrane region" description="Helical" evidence="2">
    <location>
        <begin position="721"/>
        <end position="754"/>
    </location>
</feature>
<dbReference type="PANTHER" id="PTHR37813:SF1">
    <property type="entry name" value="FELS-2 PROPHAGE PROTEIN"/>
    <property type="match status" value="1"/>
</dbReference>
<dbReference type="OrthoDB" id="6174294at2"/>
<keyword evidence="2" id="KW-0812">Transmembrane</keyword>
<dbReference type="AlphaFoldDB" id="A0A378R246"/>
<gene>
    <name evidence="4" type="ORF">NCTC12877_02320</name>
</gene>
<keyword evidence="5" id="KW-1185">Reference proteome</keyword>
<dbReference type="PANTHER" id="PTHR37813">
    <property type="entry name" value="FELS-2 PROPHAGE PROTEIN"/>
    <property type="match status" value="1"/>
</dbReference>
<keyword evidence="2" id="KW-0472">Membrane</keyword>
<keyword evidence="1" id="KW-1188">Viral release from host cell</keyword>
<sequence>MATELSISIVATAAIGGAMRAFTQLGGGVQSLRSATRIATDEHRRLGGQIDRAMTRGSGNVGELIGQYYRLGDSIRSVNRVADMRTRVDAHIENARQIRSSLMSEAMDLVGLGATVAMPVKLAIDFESAMADVKKVVDFDTPQQFKQMQDDILRLTHTIPMAGTEIAQIVAAGGQSGVARENLLGFATNAAKMGVAFDMAAGDAGKAMATLSNVLKVPIENIDRLGDAINHLSDNANSNAADIVNVLTRVGGTARQLKLTENQAAALGSTFLSMGKPPELAAQAMEGMLSTMAMMKTGKYDDDLARLGYKTGEFARMMNEDAQGAITQFLQKIKELPEDDQYPFLTKLFGSNYNDDVQLLANSVGEYGRQLDLLNEKDPSGNLSYLGSMSREFDNQAATTANHIKTLKNQLVDLGVKVGSAVLPTIVGLVGQISPIVTRLIEWASANPALVKGLVTIVGSLFAFRASGIAVRFLLNGLSLSIFGLGGQLLGFVGIFQKFRLAFALFSMNKPASALQLFGLTLRQARTAVLAFGKGMTFVKSGITALTSAFGRLGSLSGVFNVLRVAVMGFGRALLTTPIGWLALALAGVALVVYKYWTPISSFFMGLWDGIMTGVAPLLATFSGIGSQLSATFAPVVAVLGGLWASISPLVAPIIDWFGQFFSQSQRAGDGARSMGQTVGAVIIGIVNIIASVASTIIGVWSGALSTLFAVAGSIWNGIRSLFAVAVAGLRAVIAGFSPVSAFSTAFSAVWGFLSGLVGRFRTFGVNIIQGLIGGIKSMAGAVVGAISSTIGNVAGTAKRMLGINSPSRVFRQFGLWVSEGLAIGIDKGGQKPVSAIGSVASGVTANFGAKMGNLSAQISTSVGEHQARMTNTNATNANNLNNQQQGNITIHFNPTINANGNDMGKIERALQLSQAEFEKMFARMQQDKLRRAY</sequence>
<feature type="transmembrane region" description="Helical" evidence="2">
    <location>
        <begin position="679"/>
        <end position="701"/>
    </location>
</feature>
<feature type="domain" description="Phage tail tape measure protein" evidence="3">
    <location>
        <begin position="149"/>
        <end position="350"/>
    </location>
</feature>
<evidence type="ECO:0000313" key="4">
    <source>
        <dbReference type="EMBL" id="STZ09305.1"/>
    </source>
</evidence>
<dbReference type="RefSeq" id="WP_029103121.1">
    <property type="nucleotide sequence ID" value="NZ_UGQB01000004.1"/>
</dbReference>
<dbReference type="STRING" id="1122244.GCA_000426885_01596"/>
<feature type="transmembrane region" description="Helical" evidence="2">
    <location>
        <begin position="632"/>
        <end position="658"/>
    </location>
</feature>
<reference evidence="4 5" key="1">
    <citation type="submission" date="2018-06" db="EMBL/GenBank/DDBJ databases">
        <authorList>
            <consortium name="Pathogen Informatics"/>
            <person name="Doyle S."/>
        </authorList>
    </citation>
    <scope>NUCLEOTIDE SEQUENCE [LARGE SCALE GENOMIC DNA]</scope>
    <source>
        <strain evidence="4 5">NCTC12877</strain>
    </source>
</reference>
<accession>A0A378R246</accession>
<dbReference type="Pfam" id="PF10145">
    <property type="entry name" value="PhageMin_Tail"/>
    <property type="match status" value="1"/>
</dbReference>
<evidence type="ECO:0000259" key="3">
    <source>
        <dbReference type="Pfam" id="PF10145"/>
    </source>
</evidence>
<evidence type="ECO:0000256" key="2">
    <source>
        <dbReference type="SAM" id="Phobius"/>
    </source>
</evidence>
<keyword evidence="2" id="KW-1133">Transmembrane helix</keyword>
<feature type="transmembrane region" description="Helical" evidence="2">
    <location>
        <begin position="573"/>
        <end position="594"/>
    </location>
</feature>
<organism evidence="4 5">
    <name type="scientific">Moraxella caprae</name>
    <dbReference type="NCBI Taxonomy" id="90240"/>
    <lineage>
        <taxon>Bacteria</taxon>
        <taxon>Pseudomonadati</taxon>
        <taxon>Pseudomonadota</taxon>
        <taxon>Gammaproteobacteria</taxon>
        <taxon>Moraxellales</taxon>
        <taxon>Moraxellaceae</taxon>
        <taxon>Moraxella</taxon>
    </lineage>
</organism>
<protein>
    <submittedName>
        <fullName evidence="4">Phage-related protein</fullName>
    </submittedName>
</protein>
<evidence type="ECO:0000313" key="5">
    <source>
        <dbReference type="Proteomes" id="UP000254065"/>
    </source>
</evidence>
<proteinExistence type="predicted"/>
<dbReference type="Proteomes" id="UP000254065">
    <property type="component" value="Unassembled WGS sequence"/>
</dbReference>
<evidence type="ECO:0000256" key="1">
    <source>
        <dbReference type="ARBA" id="ARBA00022612"/>
    </source>
</evidence>
<name>A0A378R246_9GAMM</name>
<dbReference type="NCBIfam" id="TIGR01760">
    <property type="entry name" value="tape_meas_TP901"/>
    <property type="match status" value="1"/>
</dbReference>
<dbReference type="InterPro" id="IPR010090">
    <property type="entry name" value="Phage_tape_meas"/>
</dbReference>